<dbReference type="Gene3D" id="3.20.20.30">
    <property type="entry name" value="Luciferase-like domain"/>
    <property type="match status" value="1"/>
</dbReference>
<dbReference type="GO" id="GO:0005829">
    <property type="term" value="C:cytosol"/>
    <property type="evidence" value="ECO:0007669"/>
    <property type="project" value="TreeGrafter"/>
</dbReference>
<dbReference type="PANTHER" id="PTHR30137:SF6">
    <property type="entry name" value="LUCIFERASE-LIKE MONOOXYGENASE"/>
    <property type="match status" value="1"/>
</dbReference>
<dbReference type="InterPro" id="IPR036661">
    <property type="entry name" value="Luciferase-like_sf"/>
</dbReference>
<proteinExistence type="predicted"/>
<organism evidence="4 5">
    <name type="scientific">Rhizobium tumorigenes</name>
    <dbReference type="NCBI Taxonomy" id="2041385"/>
    <lineage>
        <taxon>Bacteria</taxon>
        <taxon>Pseudomonadati</taxon>
        <taxon>Pseudomonadota</taxon>
        <taxon>Alphaproteobacteria</taxon>
        <taxon>Hyphomicrobiales</taxon>
        <taxon>Rhizobiaceae</taxon>
        <taxon>Rhizobium/Agrobacterium group</taxon>
        <taxon>Rhizobium</taxon>
    </lineage>
</organism>
<name>A0AAF1KQP3_9HYPH</name>
<evidence type="ECO:0000313" key="4">
    <source>
        <dbReference type="EMBL" id="WFR95378.1"/>
    </source>
</evidence>
<evidence type="ECO:0000256" key="2">
    <source>
        <dbReference type="ARBA" id="ARBA00074555"/>
    </source>
</evidence>
<dbReference type="KEGG" id="rtu:PR017_16635"/>
<dbReference type="Pfam" id="PF00296">
    <property type="entry name" value="Bac_luciferase"/>
    <property type="match status" value="1"/>
</dbReference>
<gene>
    <name evidence="4" type="ORF">PR017_16635</name>
</gene>
<dbReference type="FunFam" id="3.20.20.30:FF:000002">
    <property type="entry name" value="LLM class flavin-dependent oxidoreductase"/>
    <property type="match status" value="1"/>
</dbReference>
<dbReference type="Proteomes" id="UP000249499">
    <property type="component" value="Chromosome"/>
</dbReference>
<accession>A0AAF1KQP3</accession>
<feature type="domain" description="Luciferase-like" evidence="3">
    <location>
        <begin position="5"/>
        <end position="300"/>
    </location>
</feature>
<dbReference type="AlphaFoldDB" id="A0AAF1KQP3"/>
<dbReference type="InterPro" id="IPR050766">
    <property type="entry name" value="Bact_Lucif_Oxidored"/>
</dbReference>
<dbReference type="InterPro" id="IPR011251">
    <property type="entry name" value="Luciferase-like_dom"/>
</dbReference>
<reference evidence="4 5" key="1">
    <citation type="journal article" date="2018" name="Sci. Rep.">
        <title>Rhizobium tumorigenes sp. nov., a novel plant tumorigenic bacterium isolated from cane gall tumors on thornless blackberry.</title>
        <authorList>
            <person name="Kuzmanovi N."/>
            <person name="Smalla K."/>
            <person name="Gronow S."/>
            <person name="PuBawska J."/>
        </authorList>
    </citation>
    <scope>NUCLEOTIDE SEQUENCE [LARGE SCALE GENOMIC DNA]</scope>
    <source>
        <strain evidence="4 5">1078</strain>
    </source>
</reference>
<protein>
    <recommendedName>
        <fullName evidence="2">Luciferase-like monooxygenase</fullName>
    </recommendedName>
</protein>
<reference evidence="5" key="2">
    <citation type="journal article" date="2023" name="MicrobiologyOpen">
        <title>Genomics of the tumorigenes clade of the family Rhizobiaceae and description of Rhizobium rhododendri sp. nov.</title>
        <authorList>
            <person name="Kuzmanovic N."/>
            <person name="diCenzo G.C."/>
            <person name="Bunk B."/>
            <person name="Sproeer C."/>
            <person name="Fruehling A."/>
            <person name="Neumann-Schaal M."/>
            <person name="Overmann J."/>
            <person name="Smalla K."/>
        </authorList>
    </citation>
    <scope>NUCLEOTIDE SEQUENCE [LARGE SCALE GENOMIC DNA]</scope>
    <source>
        <strain evidence="5">1078</strain>
    </source>
</reference>
<dbReference type="GO" id="GO:0016705">
    <property type="term" value="F:oxidoreductase activity, acting on paired donors, with incorporation or reduction of molecular oxygen"/>
    <property type="evidence" value="ECO:0007669"/>
    <property type="project" value="InterPro"/>
</dbReference>
<keyword evidence="5" id="KW-1185">Reference proteome</keyword>
<comment type="similarity">
    <text evidence="1">To bacterial alkanal monooxygenase alpha and beta chains.</text>
</comment>
<dbReference type="PANTHER" id="PTHR30137">
    <property type="entry name" value="LUCIFERASE-LIKE MONOOXYGENASE"/>
    <property type="match status" value="1"/>
</dbReference>
<evidence type="ECO:0000256" key="1">
    <source>
        <dbReference type="ARBA" id="ARBA00007789"/>
    </source>
</evidence>
<evidence type="ECO:0000313" key="5">
    <source>
        <dbReference type="Proteomes" id="UP000249499"/>
    </source>
</evidence>
<dbReference type="RefSeq" id="WP_111216029.1">
    <property type="nucleotide sequence ID" value="NZ_CP117255.1"/>
</dbReference>
<dbReference type="EMBL" id="CP117255">
    <property type="protein sequence ID" value="WFR95378.1"/>
    <property type="molecule type" value="Genomic_DNA"/>
</dbReference>
<dbReference type="InterPro" id="IPR019949">
    <property type="entry name" value="CmoO-like"/>
</dbReference>
<dbReference type="SUPFAM" id="SSF51679">
    <property type="entry name" value="Bacterial luciferase-like"/>
    <property type="match status" value="1"/>
</dbReference>
<dbReference type="NCBIfam" id="TIGR03558">
    <property type="entry name" value="oxido_grp_1"/>
    <property type="match status" value="1"/>
</dbReference>
<evidence type="ECO:0000259" key="3">
    <source>
        <dbReference type="Pfam" id="PF00296"/>
    </source>
</evidence>
<sequence length="353" mass="37980">MTALSILDLVRVTEDTDARGALDNARDLAAHAEIWGYQRFWVAEHHNMIGIASAATSVVVGHIAAGSKTIRVGAGGIMLPNHSPYVIAEQFGTLARLFPGRIDLGLGRAPGTDQMTLRALRRTNEASENFPQDVLELQAFLAPAGDNQRIQAVPAAGTNVPLWILGSSNFGAMLAAEFGLPYAFASHFAPDMLMQALQIYRTRFKPSEQLATPHAMVGVNIIGAETDAEAKRLATTQQMSFTNMFRGTRGLSQPPIDDIETYWSPREKAQAMQMLCRSIVGSPETVRAGLQKLVAETGAEELMIVSDVFDHKARLRSYEIIADAGKGLAAEPLAGSGSAGAFREQRYASAASL</sequence>